<keyword evidence="4" id="KW-1185">Reference proteome</keyword>
<organism evidence="3 4">
    <name type="scientific">Halanaerobacter jeridensis</name>
    <dbReference type="NCBI Taxonomy" id="706427"/>
    <lineage>
        <taxon>Bacteria</taxon>
        <taxon>Bacillati</taxon>
        <taxon>Bacillota</taxon>
        <taxon>Clostridia</taxon>
        <taxon>Halanaerobiales</taxon>
        <taxon>Halobacteroidaceae</taxon>
        <taxon>Halanaerobacter</taxon>
    </lineage>
</organism>
<protein>
    <submittedName>
        <fullName evidence="3">YkwD family protein</fullName>
    </submittedName>
</protein>
<dbReference type="Gene3D" id="3.40.33.10">
    <property type="entry name" value="CAP"/>
    <property type="match status" value="1"/>
</dbReference>
<dbReference type="CDD" id="cd00118">
    <property type="entry name" value="LysM"/>
    <property type="match status" value="1"/>
</dbReference>
<dbReference type="InterPro" id="IPR035940">
    <property type="entry name" value="CAP_sf"/>
</dbReference>
<dbReference type="SUPFAM" id="SSF54106">
    <property type="entry name" value="LysM domain"/>
    <property type="match status" value="1"/>
</dbReference>
<feature type="region of interest" description="Disordered" evidence="1">
    <location>
        <begin position="96"/>
        <end position="126"/>
    </location>
</feature>
<dbReference type="CDD" id="cd05379">
    <property type="entry name" value="CAP_bacterial"/>
    <property type="match status" value="1"/>
</dbReference>
<dbReference type="InterPro" id="IPR018392">
    <property type="entry name" value="LysM"/>
</dbReference>
<dbReference type="RefSeq" id="WP_204700931.1">
    <property type="nucleotide sequence ID" value="NZ_JAFBDQ010000004.1"/>
</dbReference>
<dbReference type="NCBIfam" id="TIGR02909">
    <property type="entry name" value="spore_YkwD"/>
    <property type="match status" value="1"/>
</dbReference>
<dbReference type="SUPFAM" id="SSF55797">
    <property type="entry name" value="PR-1-like"/>
    <property type="match status" value="1"/>
</dbReference>
<dbReference type="Pfam" id="PF01476">
    <property type="entry name" value="LysM"/>
    <property type="match status" value="1"/>
</dbReference>
<dbReference type="Proteomes" id="UP000774000">
    <property type="component" value="Unassembled WGS sequence"/>
</dbReference>
<gene>
    <name evidence="3" type="ORF">JOC47_001057</name>
</gene>
<dbReference type="Pfam" id="PF00188">
    <property type="entry name" value="CAP"/>
    <property type="match status" value="1"/>
</dbReference>
<dbReference type="InterPro" id="IPR014044">
    <property type="entry name" value="CAP_dom"/>
</dbReference>
<dbReference type="InterPro" id="IPR014258">
    <property type="entry name" value="CAP_domain_YkwD-like"/>
</dbReference>
<name>A0A939BRP1_9FIRM</name>
<dbReference type="Gene3D" id="3.10.350.10">
    <property type="entry name" value="LysM domain"/>
    <property type="match status" value="1"/>
</dbReference>
<proteinExistence type="predicted"/>
<dbReference type="PANTHER" id="PTHR31157">
    <property type="entry name" value="SCP DOMAIN-CONTAINING PROTEIN"/>
    <property type="match status" value="1"/>
</dbReference>
<feature type="compositionally biased region" description="Low complexity" evidence="1">
    <location>
        <begin position="99"/>
        <end position="110"/>
    </location>
</feature>
<accession>A0A939BRP1</accession>
<dbReference type="EMBL" id="JAFBDQ010000004">
    <property type="protein sequence ID" value="MBM7556221.1"/>
    <property type="molecule type" value="Genomic_DNA"/>
</dbReference>
<dbReference type="PANTHER" id="PTHR31157:SF1">
    <property type="entry name" value="SCP DOMAIN-CONTAINING PROTEIN"/>
    <property type="match status" value="1"/>
</dbReference>
<comment type="caution">
    <text evidence="3">The sequence shown here is derived from an EMBL/GenBank/DDBJ whole genome shotgun (WGS) entry which is preliminary data.</text>
</comment>
<dbReference type="SMART" id="SM00257">
    <property type="entry name" value="LysM"/>
    <property type="match status" value="1"/>
</dbReference>
<feature type="domain" description="LysM" evidence="2">
    <location>
        <begin position="47"/>
        <end position="92"/>
    </location>
</feature>
<feature type="compositionally biased region" description="Basic and acidic residues" evidence="1">
    <location>
        <begin position="111"/>
        <end position="122"/>
    </location>
</feature>
<evidence type="ECO:0000259" key="2">
    <source>
        <dbReference type="PROSITE" id="PS51782"/>
    </source>
</evidence>
<evidence type="ECO:0000313" key="4">
    <source>
        <dbReference type="Proteomes" id="UP000774000"/>
    </source>
</evidence>
<dbReference type="AlphaFoldDB" id="A0A939BRP1"/>
<reference evidence="3" key="1">
    <citation type="submission" date="2021-01" db="EMBL/GenBank/DDBJ databases">
        <title>Genomic Encyclopedia of Type Strains, Phase IV (KMG-IV): sequencing the most valuable type-strain genomes for metagenomic binning, comparative biology and taxonomic classification.</title>
        <authorList>
            <person name="Goeker M."/>
        </authorList>
    </citation>
    <scope>NUCLEOTIDE SEQUENCE</scope>
    <source>
        <strain evidence="3">DSM 23230</strain>
    </source>
</reference>
<evidence type="ECO:0000256" key="1">
    <source>
        <dbReference type="SAM" id="MobiDB-lite"/>
    </source>
</evidence>
<sequence length="257" mass="30020">MKKINFLLTTLLTLVMILTLVFTPSLAQNRNMKYRNHSLESQQNQSTLCTVKKGDCLWKIAKSHNFKLRKIINANPHFENPDLIYPGDKVYMPKKQDMQNESQMQKQNNMKQEKTDMSKEDTAPQTNNQMQTMKKEVVNLVNQERQKRGLKPYQHYSKLANVAQKKAEDMRDNNYFSHQSPTYGSPFEMLKEFNIQYSAAGENIARGQRTAEEVMNSWMNSPGHRKNILSEKYTHIGVGLAKNSQETNHWVQMFIRK</sequence>
<dbReference type="PROSITE" id="PS51782">
    <property type="entry name" value="LYSM"/>
    <property type="match status" value="1"/>
</dbReference>
<dbReference type="InterPro" id="IPR036779">
    <property type="entry name" value="LysM_dom_sf"/>
</dbReference>
<evidence type="ECO:0000313" key="3">
    <source>
        <dbReference type="EMBL" id="MBM7556221.1"/>
    </source>
</evidence>